<dbReference type="NCBIfam" id="TIGR01727">
    <property type="entry name" value="oligo_HPY"/>
    <property type="match status" value="1"/>
</dbReference>
<sequence>MRQRVMIAIALACSPRLLLADEPTTALDVTIQAQLLDLLRDIQRETNMAVVIITHNMGVIAEFADRVLVMYAGRLAEQGTVDAVFTTPRHPYTQGLLASTPSLEREETRLATIPGVLPQLTETLPGCRFAPRCARRSDSCLQSKPPMVDVGHGQLAACFHWDTSASGALP</sequence>
<reference evidence="9" key="1">
    <citation type="submission" date="2020-05" db="EMBL/GenBank/DDBJ databases">
        <authorList>
            <person name="Chiriac C."/>
            <person name="Salcher M."/>
            <person name="Ghai R."/>
            <person name="Kavagutti S V."/>
        </authorList>
    </citation>
    <scope>NUCLEOTIDE SEQUENCE</scope>
</reference>
<dbReference type="GO" id="GO:0015833">
    <property type="term" value="P:peptide transport"/>
    <property type="evidence" value="ECO:0007669"/>
    <property type="project" value="InterPro"/>
</dbReference>
<evidence type="ECO:0000259" key="7">
    <source>
        <dbReference type="Pfam" id="PF08352"/>
    </source>
</evidence>
<dbReference type="EMBL" id="CAFAHD010000035">
    <property type="protein sequence ID" value="CAB4837440.1"/>
    <property type="molecule type" value="Genomic_DNA"/>
</dbReference>
<dbReference type="SUPFAM" id="SSF52540">
    <property type="entry name" value="P-loop containing nucleoside triphosphate hydrolases"/>
    <property type="match status" value="1"/>
</dbReference>
<keyword evidence="6" id="KW-0472">Membrane</keyword>
<dbReference type="PANTHER" id="PTHR43297:SF2">
    <property type="entry name" value="DIPEPTIDE TRANSPORT ATP-BINDING PROTEIN DPPD"/>
    <property type="match status" value="1"/>
</dbReference>
<evidence type="ECO:0000256" key="6">
    <source>
        <dbReference type="ARBA" id="ARBA00023136"/>
    </source>
</evidence>
<keyword evidence="3" id="KW-1003">Cell membrane</keyword>
<evidence type="ECO:0000256" key="4">
    <source>
        <dbReference type="ARBA" id="ARBA00022741"/>
    </source>
</evidence>
<protein>
    <submittedName>
        <fullName evidence="9">Unannotated protein</fullName>
    </submittedName>
</protein>
<organism evidence="9">
    <name type="scientific">freshwater metagenome</name>
    <dbReference type="NCBI Taxonomy" id="449393"/>
    <lineage>
        <taxon>unclassified sequences</taxon>
        <taxon>metagenomes</taxon>
        <taxon>ecological metagenomes</taxon>
    </lineage>
</organism>
<evidence type="ECO:0000259" key="8">
    <source>
        <dbReference type="Pfam" id="PF13304"/>
    </source>
</evidence>
<dbReference type="Gene3D" id="3.40.50.300">
    <property type="entry name" value="P-loop containing nucleotide triphosphate hydrolases"/>
    <property type="match status" value="1"/>
</dbReference>
<gene>
    <name evidence="9" type="ORF">UFOPK3227_00458</name>
</gene>
<keyword evidence="2" id="KW-0813">Transport</keyword>
<keyword evidence="4" id="KW-0547">Nucleotide-binding</keyword>
<name>A0A6J7AXG1_9ZZZZ</name>
<dbReference type="InterPro" id="IPR013563">
    <property type="entry name" value="Oligopep_ABC_C"/>
</dbReference>
<feature type="domain" description="Oligopeptide/dipeptide ABC transporter C-terminal" evidence="7">
    <location>
        <begin position="77"/>
        <end position="140"/>
    </location>
</feature>
<dbReference type="Pfam" id="PF08352">
    <property type="entry name" value="oligo_HPY"/>
    <property type="match status" value="1"/>
</dbReference>
<comment type="subcellular location">
    <subcellularLocation>
        <location evidence="1">Membrane</location>
    </subcellularLocation>
</comment>
<dbReference type="GO" id="GO:0016020">
    <property type="term" value="C:membrane"/>
    <property type="evidence" value="ECO:0007669"/>
    <property type="project" value="UniProtKB-SubCell"/>
</dbReference>
<evidence type="ECO:0000256" key="3">
    <source>
        <dbReference type="ARBA" id="ARBA00022475"/>
    </source>
</evidence>
<dbReference type="AlphaFoldDB" id="A0A6J7AXG1"/>
<dbReference type="InterPro" id="IPR027417">
    <property type="entry name" value="P-loop_NTPase"/>
</dbReference>
<evidence type="ECO:0000256" key="1">
    <source>
        <dbReference type="ARBA" id="ARBA00004370"/>
    </source>
</evidence>
<dbReference type="InterPro" id="IPR003959">
    <property type="entry name" value="ATPase_AAA_core"/>
</dbReference>
<dbReference type="InterPro" id="IPR050388">
    <property type="entry name" value="ABC_Ni/Peptide_Import"/>
</dbReference>
<evidence type="ECO:0000256" key="2">
    <source>
        <dbReference type="ARBA" id="ARBA00022448"/>
    </source>
</evidence>
<feature type="domain" description="ATPase AAA-type core" evidence="8">
    <location>
        <begin position="6"/>
        <end position="60"/>
    </location>
</feature>
<evidence type="ECO:0000256" key="5">
    <source>
        <dbReference type="ARBA" id="ARBA00022840"/>
    </source>
</evidence>
<evidence type="ECO:0000313" key="9">
    <source>
        <dbReference type="EMBL" id="CAB4837440.1"/>
    </source>
</evidence>
<dbReference type="PANTHER" id="PTHR43297">
    <property type="entry name" value="OLIGOPEPTIDE TRANSPORT ATP-BINDING PROTEIN APPD"/>
    <property type="match status" value="1"/>
</dbReference>
<dbReference type="GO" id="GO:0005524">
    <property type="term" value="F:ATP binding"/>
    <property type="evidence" value="ECO:0007669"/>
    <property type="project" value="UniProtKB-KW"/>
</dbReference>
<dbReference type="Pfam" id="PF13304">
    <property type="entry name" value="AAA_21"/>
    <property type="match status" value="1"/>
</dbReference>
<proteinExistence type="predicted"/>
<keyword evidence="5" id="KW-0067">ATP-binding</keyword>
<accession>A0A6J7AXG1</accession>